<name>A0ACB6QRV7_9PLEO</name>
<evidence type="ECO:0000313" key="2">
    <source>
        <dbReference type="Proteomes" id="UP000799755"/>
    </source>
</evidence>
<keyword evidence="2" id="KW-1185">Reference proteome</keyword>
<proteinExistence type="predicted"/>
<dbReference type="EMBL" id="MU003510">
    <property type="protein sequence ID" value="KAF2469759.1"/>
    <property type="molecule type" value="Genomic_DNA"/>
</dbReference>
<dbReference type="Proteomes" id="UP000799755">
    <property type="component" value="Unassembled WGS sequence"/>
</dbReference>
<protein>
    <submittedName>
        <fullName evidence="1">Creatinase/aminopeptidase</fullName>
    </submittedName>
</protein>
<organism evidence="1 2">
    <name type="scientific">Lindgomyces ingoldianus</name>
    <dbReference type="NCBI Taxonomy" id="673940"/>
    <lineage>
        <taxon>Eukaryota</taxon>
        <taxon>Fungi</taxon>
        <taxon>Dikarya</taxon>
        <taxon>Ascomycota</taxon>
        <taxon>Pezizomycotina</taxon>
        <taxon>Dothideomycetes</taxon>
        <taxon>Pleosporomycetidae</taxon>
        <taxon>Pleosporales</taxon>
        <taxon>Lindgomycetaceae</taxon>
        <taxon>Lindgomyces</taxon>
    </lineage>
</organism>
<reference evidence="1" key="1">
    <citation type="journal article" date="2020" name="Stud. Mycol.">
        <title>101 Dothideomycetes genomes: a test case for predicting lifestyles and emergence of pathogens.</title>
        <authorList>
            <person name="Haridas S."/>
            <person name="Albert R."/>
            <person name="Binder M."/>
            <person name="Bloem J."/>
            <person name="Labutti K."/>
            <person name="Salamov A."/>
            <person name="Andreopoulos B."/>
            <person name="Baker S."/>
            <person name="Barry K."/>
            <person name="Bills G."/>
            <person name="Bluhm B."/>
            <person name="Cannon C."/>
            <person name="Castanera R."/>
            <person name="Culley D."/>
            <person name="Daum C."/>
            <person name="Ezra D."/>
            <person name="Gonzalez J."/>
            <person name="Henrissat B."/>
            <person name="Kuo A."/>
            <person name="Liang C."/>
            <person name="Lipzen A."/>
            <person name="Lutzoni F."/>
            <person name="Magnuson J."/>
            <person name="Mondo S."/>
            <person name="Nolan M."/>
            <person name="Ohm R."/>
            <person name="Pangilinan J."/>
            <person name="Park H.-J."/>
            <person name="Ramirez L."/>
            <person name="Alfaro M."/>
            <person name="Sun H."/>
            <person name="Tritt A."/>
            <person name="Yoshinaga Y."/>
            <person name="Zwiers L.-H."/>
            <person name="Turgeon B."/>
            <person name="Goodwin S."/>
            <person name="Spatafora J."/>
            <person name="Crous P."/>
            <person name="Grigoriev I."/>
        </authorList>
    </citation>
    <scope>NUCLEOTIDE SEQUENCE</scope>
    <source>
        <strain evidence="1">ATCC 200398</strain>
    </source>
</reference>
<evidence type="ECO:0000313" key="1">
    <source>
        <dbReference type="EMBL" id="KAF2469759.1"/>
    </source>
</evidence>
<sequence>MEQIDAGNLAARLRWEQQDYSLHVEAASRLEKYPAKQHARRVVEKLGVPDGLVYLPGEPQRNNEDSDMPRRFRQKRYFYYLSGCNEPDCHLTYDIQNDTLSLFVPRINPKRVIWNGRGSTPAEAMDKYDIDQVFYIDELHDFIVDWRTYYRGSLYILHPSQNPLKPGSKDVDSGELQPAMNLARVIKDEHEIRMIKKANDISSRAHREVLANITKFKNEAQVEGLFLDVCISERAREQAYAPIVASGPNAGTLHYDDNNEDFDDRQLMCLDAGCEWELYASDITRSFPLSGQWPSKEAKDIYSLVQKIQDTCIQKLAPGVRYLDVHIMAHQIAIEGLLALGILHNGTSEEIYKAGTSRAFFPHGLGHHVGLEVHDPGQGDLMSMTRGNPKYEKAPSIFPANFHLPVYDSQTCRSPADPQSGYLEEGMVVTVEPGIYFSTYALNMFYLPNPIHSKYINTEAVARYIAVGGVRIEDDILITSKGYENLTTAPKAEAMLEIIRSGNAQWPFISGSTDLGPVVDSRIEKKPAEEEERPLLRAPGIKKGAAESILKPLRRAQTLPLQSASNHRSTNFEPFKGPPLFPKFKRATTLDVNASHSRNQLSVSTESQEPKPRNPFCGDDTSSLTHAYLDFIQDRPRWHRTLVSIPSSPTEVKPVCKKCTILAQTVDRLRLNLMKSEQELPKLGVKPAAARKAPEMSEWPRIERAVPMSPTRAEEKCIESNEVKRAFERLPEKPEPYRQSMPNLPQPHDGTAPRSATQLVRPMSIIPSTKSYRSCRLSNDVPLPSTKARRSATFDGDLHTARYPSQNVSSANIYDLNVQTRRKLPVPNDTPCLSRATMLQQRLSDHLPASPPDLPAREVPVAQPLLPDPCSRLRKPVHNFKVSNIPSPNIANGGVEHHPDVVPHTAAVKNHRTLPCPFCSRPCSSDDVCRKCPQGITEARKQRWLQPFDTQTPASLESRATPPVRISQASANPTQQNDALDRNLRKAMDMLWDIKQQLQRSDLGTERVWGDEGAEGRREWSERVVGDVGRAFVEQPFPRRN</sequence>
<gene>
    <name evidence="1" type="ORF">BDR25DRAFT_39267</name>
</gene>
<accession>A0ACB6QRV7</accession>
<comment type="caution">
    <text evidence="1">The sequence shown here is derived from an EMBL/GenBank/DDBJ whole genome shotgun (WGS) entry which is preliminary data.</text>
</comment>